<feature type="transmembrane region" description="Helical" evidence="9">
    <location>
        <begin position="38"/>
        <end position="57"/>
    </location>
</feature>
<comment type="subcellular location">
    <subcellularLocation>
        <location evidence="1">Membrane</location>
        <topology evidence="1">Single-pass membrane protein</topology>
    </subcellularLocation>
</comment>
<dbReference type="GO" id="GO:0008202">
    <property type="term" value="P:steroid metabolic process"/>
    <property type="evidence" value="ECO:0007669"/>
    <property type="project" value="TreeGrafter"/>
</dbReference>
<evidence type="ECO:0000256" key="7">
    <source>
        <dbReference type="ARBA" id="ARBA00051033"/>
    </source>
</evidence>
<evidence type="ECO:0000256" key="8">
    <source>
        <dbReference type="ARBA" id="ARBA00052927"/>
    </source>
</evidence>
<evidence type="ECO:0000256" key="9">
    <source>
        <dbReference type="SAM" id="Phobius"/>
    </source>
</evidence>
<dbReference type="InterPro" id="IPR040165">
    <property type="entry name" value="Diminuto-like"/>
</dbReference>
<evidence type="ECO:0000256" key="4">
    <source>
        <dbReference type="ARBA" id="ARBA00022989"/>
    </source>
</evidence>
<dbReference type="GO" id="GO:0005737">
    <property type="term" value="C:cytoplasm"/>
    <property type="evidence" value="ECO:0007669"/>
    <property type="project" value="TreeGrafter"/>
</dbReference>
<comment type="catalytic activity">
    <reaction evidence="8">
        <text>5alpha-cholest-8-en-3beta-ol + NADP(+) = zymosterol + NADPH + H(+)</text>
        <dbReference type="Rhea" id="RHEA:36399"/>
        <dbReference type="ChEBI" id="CHEBI:15378"/>
        <dbReference type="ChEBI" id="CHEBI:16608"/>
        <dbReference type="ChEBI" id="CHEBI:18252"/>
        <dbReference type="ChEBI" id="CHEBI:57783"/>
        <dbReference type="ChEBI" id="CHEBI:58349"/>
        <dbReference type="EC" id="1.3.1.72"/>
    </reaction>
    <physiologicalReaction direction="right-to-left" evidence="8">
        <dbReference type="Rhea" id="RHEA:36401"/>
    </physiologicalReaction>
</comment>
<comment type="catalytic activity">
    <reaction evidence="7">
        <text>lanosterol + NADPH + H(+) = 24,25-dihydrolanosterol + NADP(+)</text>
        <dbReference type="Rhea" id="RHEA:33919"/>
        <dbReference type="ChEBI" id="CHEBI:15378"/>
        <dbReference type="ChEBI" id="CHEBI:16521"/>
        <dbReference type="ChEBI" id="CHEBI:28113"/>
        <dbReference type="ChEBI" id="CHEBI:57783"/>
        <dbReference type="ChEBI" id="CHEBI:58349"/>
    </reaction>
    <physiologicalReaction direction="left-to-right" evidence="7">
        <dbReference type="Rhea" id="RHEA:33920"/>
    </physiologicalReaction>
</comment>
<evidence type="ECO:0000313" key="11">
    <source>
        <dbReference type="EMBL" id="KAK2159843.1"/>
    </source>
</evidence>
<evidence type="ECO:0000259" key="10">
    <source>
        <dbReference type="PROSITE" id="PS51387"/>
    </source>
</evidence>
<evidence type="ECO:0000256" key="3">
    <source>
        <dbReference type="ARBA" id="ARBA00022692"/>
    </source>
</evidence>
<dbReference type="InterPro" id="IPR036318">
    <property type="entry name" value="FAD-bd_PCMH-like_sf"/>
</dbReference>
<keyword evidence="6 9" id="KW-0472">Membrane</keyword>
<dbReference type="EC" id="1.3.1.72" evidence="2"/>
<dbReference type="SUPFAM" id="SSF56176">
    <property type="entry name" value="FAD-binding/transporter-associated domain-like"/>
    <property type="match status" value="1"/>
</dbReference>
<accession>A0AAD9JV00</accession>
<dbReference type="AlphaFoldDB" id="A0AAD9JV00"/>
<keyword evidence="4 9" id="KW-1133">Transmembrane helix</keyword>
<dbReference type="GO" id="GO:0016020">
    <property type="term" value="C:membrane"/>
    <property type="evidence" value="ECO:0007669"/>
    <property type="project" value="UniProtKB-SubCell"/>
</dbReference>
<name>A0AAD9JV00_9ANNE</name>
<evidence type="ECO:0000256" key="1">
    <source>
        <dbReference type="ARBA" id="ARBA00004167"/>
    </source>
</evidence>
<dbReference type="Gene3D" id="3.30.465.10">
    <property type="match status" value="1"/>
</dbReference>
<feature type="transmembrane region" description="Helical" evidence="9">
    <location>
        <begin position="7"/>
        <end position="26"/>
    </location>
</feature>
<keyword evidence="5" id="KW-0560">Oxidoreductase</keyword>
<evidence type="ECO:0000256" key="5">
    <source>
        <dbReference type="ARBA" id="ARBA00023002"/>
    </source>
</evidence>
<dbReference type="InterPro" id="IPR006094">
    <property type="entry name" value="Oxid_FAD_bind_N"/>
</dbReference>
<keyword evidence="12" id="KW-1185">Reference proteome</keyword>
<feature type="domain" description="FAD-binding PCMH-type" evidence="10">
    <location>
        <begin position="141"/>
        <end position="215"/>
    </location>
</feature>
<dbReference type="Proteomes" id="UP001208570">
    <property type="component" value="Unassembled WGS sequence"/>
</dbReference>
<protein>
    <recommendedName>
        <fullName evidence="2">Delta(24)-sterol reductase</fullName>
        <ecNumber evidence="2">1.3.1.72</ecNumber>
    </recommendedName>
</protein>
<evidence type="ECO:0000256" key="2">
    <source>
        <dbReference type="ARBA" id="ARBA00012405"/>
    </source>
</evidence>
<dbReference type="EMBL" id="JAODUP010000145">
    <property type="protein sequence ID" value="KAK2159843.1"/>
    <property type="molecule type" value="Genomic_DNA"/>
</dbReference>
<dbReference type="PANTHER" id="PTHR10801">
    <property type="entry name" value="24-DEHYDROCHOLESTEROL REDUCTASE"/>
    <property type="match status" value="1"/>
</dbReference>
<dbReference type="Pfam" id="PF01565">
    <property type="entry name" value="FAD_binding_4"/>
    <property type="match status" value="1"/>
</dbReference>
<evidence type="ECO:0000256" key="6">
    <source>
        <dbReference type="ARBA" id="ARBA00023136"/>
    </source>
</evidence>
<proteinExistence type="predicted"/>
<organism evidence="11 12">
    <name type="scientific">Paralvinella palmiformis</name>
    <dbReference type="NCBI Taxonomy" id="53620"/>
    <lineage>
        <taxon>Eukaryota</taxon>
        <taxon>Metazoa</taxon>
        <taxon>Spiralia</taxon>
        <taxon>Lophotrochozoa</taxon>
        <taxon>Annelida</taxon>
        <taxon>Polychaeta</taxon>
        <taxon>Sedentaria</taxon>
        <taxon>Canalipalpata</taxon>
        <taxon>Terebellida</taxon>
        <taxon>Terebelliformia</taxon>
        <taxon>Alvinellidae</taxon>
        <taxon>Paralvinella</taxon>
    </lineage>
</organism>
<dbReference type="GO" id="GO:0071949">
    <property type="term" value="F:FAD binding"/>
    <property type="evidence" value="ECO:0007669"/>
    <property type="project" value="InterPro"/>
</dbReference>
<dbReference type="GO" id="GO:0000246">
    <property type="term" value="F:Delta24(24-1) sterol reductase activity"/>
    <property type="evidence" value="ECO:0007669"/>
    <property type="project" value="TreeGrafter"/>
</dbReference>
<dbReference type="InterPro" id="IPR016169">
    <property type="entry name" value="FAD-bd_PCMH_sub2"/>
</dbReference>
<dbReference type="PANTHER" id="PTHR10801:SF0">
    <property type="entry name" value="DELTA(24)-STEROL REDUCTASE"/>
    <property type="match status" value="1"/>
</dbReference>
<dbReference type="GO" id="GO:0050614">
    <property type="term" value="F:Delta24-sterol reductase activity"/>
    <property type="evidence" value="ECO:0007669"/>
    <property type="project" value="UniProtKB-EC"/>
</dbReference>
<gene>
    <name evidence="11" type="ORF">LSH36_145g06026</name>
</gene>
<comment type="caution">
    <text evidence="11">The sequence shown here is derived from an EMBL/GenBank/DDBJ whole genome shotgun (WGS) entry which is preliminary data.</text>
</comment>
<reference evidence="11" key="1">
    <citation type="journal article" date="2023" name="Mol. Biol. Evol.">
        <title>Third-Generation Sequencing Reveals the Adaptive Role of the Epigenome in Three Deep-Sea Polychaetes.</title>
        <authorList>
            <person name="Perez M."/>
            <person name="Aroh O."/>
            <person name="Sun Y."/>
            <person name="Lan Y."/>
            <person name="Juniper S.K."/>
            <person name="Young C.R."/>
            <person name="Angers B."/>
            <person name="Qian P.Y."/>
        </authorList>
    </citation>
    <scope>NUCLEOTIDE SEQUENCE</scope>
    <source>
        <strain evidence="11">P08H-3</strain>
    </source>
</reference>
<dbReference type="PROSITE" id="PS51387">
    <property type="entry name" value="FAD_PCMH"/>
    <property type="match status" value="1"/>
</dbReference>
<dbReference type="InterPro" id="IPR016166">
    <property type="entry name" value="FAD-bd_PCMH"/>
</dbReference>
<keyword evidence="3 9" id="KW-0812">Transmembrane</keyword>
<sequence length="499" mass="58565">MNMALDSILYVGIIPALLSAFTWCKYRGLEHILVHYRWIFVILFLLPLSLAYDVFFYTRNWLVFKMNSAPHKHEEKVKHVQKQVKQWRDNGCQTKMCTARPGWMAVSLRNAKYKKTLLNIEVNLIDILEVDTKKAIVRVEPLATMGGLIMGVGIETSSHKYGLMQHVCVGFELVLADGSVVKCSKDENSDLFYAAPWSYGTLGFLVSAEIRIIPAKKYVRLEYQPVHRFEEIVSTFKEKTLKEANNDFVEGLVFSKDEAIIMTGIMTDDVEEDKINAIGKYYKPWFFKHVQSHLGRKQASVEYIPLRQYYHRHTRSIFWQLQDIIPFGNNPIFRYLFGWMVPPKISLLKLTQGQTIKDMYEKYQIIQDMLIPLETLADSLNFFHQELNIYPLWLCPFKLFNNPGFIRLDGERDLMYVDIGAYGAPKQPSYRCVETTRRLEKFVRDHHGFQMLYADSYMTRDEFRAMFDHSLYDKMRNELCDSKKAFPEIYDKVNRKARE</sequence>
<evidence type="ECO:0000313" key="12">
    <source>
        <dbReference type="Proteomes" id="UP001208570"/>
    </source>
</evidence>